<organism evidence="1 2">
    <name type="scientific">Rhizopus microsporus ATCC 52813</name>
    <dbReference type="NCBI Taxonomy" id="1340429"/>
    <lineage>
        <taxon>Eukaryota</taxon>
        <taxon>Fungi</taxon>
        <taxon>Fungi incertae sedis</taxon>
        <taxon>Mucoromycota</taxon>
        <taxon>Mucoromycotina</taxon>
        <taxon>Mucoromycetes</taxon>
        <taxon>Mucorales</taxon>
        <taxon>Mucorineae</taxon>
        <taxon>Rhizopodaceae</taxon>
        <taxon>Rhizopus</taxon>
    </lineage>
</organism>
<protein>
    <submittedName>
        <fullName evidence="1">Uncharacterized protein</fullName>
    </submittedName>
</protein>
<gene>
    <name evidence="1" type="ORF">RHIMIDRAFT_292137</name>
</gene>
<sequence>MADSQVGSGLGQDFEVIFNFNKSTMDIPVVEQILNSSLTTLQLTAKHLSSEVLSAYLCATLELHNLTIETSYWFGDPSSLVVDMPKTKSNHLKIYIGISLSIMNRLHSSMKEALDKPVLLDILSKKSSQKQVLANSTLSNQVEEIAMATNKKHGYKFAINCTFIDFISI</sequence>
<name>A0A2G4ST79_RHIZD</name>
<evidence type="ECO:0000313" key="1">
    <source>
        <dbReference type="EMBL" id="PHZ11952.1"/>
    </source>
</evidence>
<proteinExistence type="predicted"/>
<evidence type="ECO:0000313" key="2">
    <source>
        <dbReference type="Proteomes" id="UP000242254"/>
    </source>
</evidence>
<reference evidence="1 2" key="1">
    <citation type="journal article" date="2016" name="Proc. Natl. Acad. Sci. U.S.A.">
        <title>Lipid metabolic changes in an early divergent fungus govern the establishment of a mutualistic symbiosis with endobacteria.</title>
        <authorList>
            <person name="Lastovetsky O.A."/>
            <person name="Gaspar M.L."/>
            <person name="Mondo S.J."/>
            <person name="LaButti K.M."/>
            <person name="Sandor L."/>
            <person name="Grigoriev I.V."/>
            <person name="Henry S.A."/>
            <person name="Pawlowska T.E."/>
        </authorList>
    </citation>
    <scope>NUCLEOTIDE SEQUENCE [LARGE SCALE GENOMIC DNA]</scope>
    <source>
        <strain evidence="1 2">ATCC 52813</strain>
    </source>
</reference>
<accession>A0A2G4ST79</accession>
<dbReference type="GeneID" id="35444860"/>
<keyword evidence="2" id="KW-1185">Reference proteome</keyword>
<dbReference type="EMBL" id="KZ303850">
    <property type="protein sequence ID" value="PHZ11952.1"/>
    <property type="molecule type" value="Genomic_DNA"/>
</dbReference>
<dbReference type="Proteomes" id="UP000242254">
    <property type="component" value="Unassembled WGS sequence"/>
</dbReference>
<dbReference type="AlphaFoldDB" id="A0A2G4ST79"/>
<dbReference type="RefSeq" id="XP_023465660.1">
    <property type="nucleotide sequence ID" value="XM_023613871.1"/>
</dbReference>